<dbReference type="GO" id="GO:0016020">
    <property type="term" value="C:membrane"/>
    <property type="evidence" value="ECO:0007669"/>
    <property type="project" value="UniProtKB-SubCell"/>
</dbReference>
<keyword evidence="7" id="KW-1133">Transmembrane helix</keyword>
<evidence type="ECO:0000256" key="1">
    <source>
        <dbReference type="ARBA" id="ARBA00004167"/>
    </source>
</evidence>
<reference evidence="9 10" key="1">
    <citation type="submission" date="2020-08" db="EMBL/GenBank/DDBJ databases">
        <title>Genomic Encyclopedia of Type Strains, Phase IV (KMG-IV): sequencing the most valuable type-strain genomes for metagenomic binning, comparative biology and taxonomic classification.</title>
        <authorList>
            <person name="Goeker M."/>
        </authorList>
    </citation>
    <scope>NUCLEOTIDE SEQUENCE [LARGE SCALE GENOMIC DNA]</scope>
    <source>
        <strain evidence="9 10">DSM 21319</strain>
    </source>
</reference>
<evidence type="ECO:0000256" key="3">
    <source>
        <dbReference type="ARBA" id="ARBA00020552"/>
    </source>
</evidence>
<proteinExistence type="inferred from homology"/>
<evidence type="ECO:0000313" key="10">
    <source>
        <dbReference type="Proteomes" id="UP000535406"/>
    </source>
</evidence>
<evidence type="ECO:0000256" key="4">
    <source>
        <dbReference type="ARBA" id="ARBA00022475"/>
    </source>
</evidence>
<evidence type="ECO:0000256" key="2">
    <source>
        <dbReference type="ARBA" id="ARBA00010270"/>
    </source>
</evidence>
<gene>
    <name evidence="9" type="ORF">HNQ66_001205</name>
</gene>
<keyword evidence="7" id="KW-0472">Membrane</keyword>
<keyword evidence="7" id="KW-0812">Transmembrane</keyword>
<feature type="chain" id="PRO_5031115783" description="Lectin-like protein BA14k" evidence="8">
    <location>
        <begin position="28"/>
        <end position="134"/>
    </location>
</feature>
<comment type="similarity">
    <text evidence="2">Belongs to the BA14k family.</text>
</comment>
<dbReference type="GO" id="GO:0030246">
    <property type="term" value="F:carbohydrate binding"/>
    <property type="evidence" value="ECO:0007669"/>
    <property type="project" value="UniProtKB-KW"/>
</dbReference>
<evidence type="ECO:0000256" key="6">
    <source>
        <dbReference type="ARBA" id="ARBA00025321"/>
    </source>
</evidence>
<dbReference type="Proteomes" id="UP000535406">
    <property type="component" value="Unassembled WGS sequence"/>
</dbReference>
<comment type="function">
    <text evidence="6">Has immunoglobulin-binding and hemagglutination properties, and can bind to mannose. Essential for virulence. May be involved in LPS biosynthesis or polysaccharide transport.</text>
</comment>
<dbReference type="InterPro" id="IPR012413">
    <property type="entry name" value="BA14K"/>
</dbReference>
<keyword evidence="10" id="KW-1185">Reference proteome</keyword>
<keyword evidence="4" id="KW-1003">Cell membrane</keyword>
<accession>A0A7W8DTR1</accession>
<dbReference type="AlphaFoldDB" id="A0A7W8DTR1"/>
<protein>
    <recommendedName>
        <fullName evidence="3">Lectin-like protein BA14k</fullName>
    </recommendedName>
</protein>
<comment type="subcellular location">
    <subcellularLocation>
        <location evidence="1">Membrane</location>
        <topology evidence="1">Single-pass membrane protein</topology>
    </subcellularLocation>
</comment>
<evidence type="ECO:0000313" key="9">
    <source>
        <dbReference type="EMBL" id="MBB5041822.1"/>
    </source>
</evidence>
<dbReference type="EMBL" id="JACHIK010000003">
    <property type="protein sequence ID" value="MBB5041822.1"/>
    <property type="molecule type" value="Genomic_DNA"/>
</dbReference>
<evidence type="ECO:0000256" key="5">
    <source>
        <dbReference type="ARBA" id="ARBA00022734"/>
    </source>
</evidence>
<dbReference type="Pfam" id="PF07886">
    <property type="entry name" value="BA14K"/>
    <property type="match status" value="1"/>
</dbReference>
<name>A0A7W8DTR1_9HYPH</name>
<feature type="signal peptide" evidence="8">
    <location>
        <begin position="1"/>
        <end position="27"/>
    </location>
</feature>
<comment type="caution">
    <text evidence="9">The sequence shown here is derived from an EMBL/GenBank/DDBJ whole genome shotgun (WGS) entry which is preliminary data.</text>
</comment>
<keyword evidence="8" id="KW-0732">Signal</keyword>
<organism evidence="9 10">
    <name type="scientific">Shinella fusca</name>
    <dbReference type="NCBI Taxonomy" id="544480"/>
    <lineage>
        <taxon>Bacteria</taxon>
        <taxon>Pseudomonadati</taxon>
        <taxon>Pseudomonadota</taxon>
        <taxon>Alphaproteobacteria</taxon>
        <taxon>Hyphomicrobiales</taxon>
        <taxon>Rhizobiaceae</taxon>
        <taxon>Shinella</taxon>
    </lineage>
</organism>
<sequence length="134" mass="15206">MSKLKTGLATGILSAALAFTSIVPAHAVTFMRVPVPSASSVEQVQYRDRRGWYHGHRGYRHSRPGYRRHSDGWWYPLAAFGLGAAIGGAMSNDRHYGNRHVNWCANRYRSYRTSDNTFQPNYGPRKQCVSPYSR</sequence>
<evidence type="ECO:0000256" key="7">
    <source>
        <dbReference type="SAM" id="Phobius"/>
    </source>
</evidence>
<keyword evidence="5" id="KW-0430">Lectin</keyword>
<feature type="transmembrane region" description="Helical" evidence="7">
    <location>
        <begin position="73"/>
        <end position="90"/>
    </location>
</feature>
<evidence type="ECO:0000256" key="8">
    <source>
        <dbReference type="SAM" id="SignalP"/>
    </source>
</evidence>